<evidence type="ECO:0000313" key="1">
    <source>
        <dbReference type="EMBL" id="NWE91154.1"/>
    </source>
</evidence>
<gene>
    <name evidence="1" type="ORF">HX893_23780</name>
</gene>
<accession>A0A7Y8G5U1</accession>
<comment type="caution">
    <text evidence="1">The sequence shown here is derived from an EMBL/GenBank/DDBJ whole genome shotgun (WGS) entry which is preliminary data.</text>
</comment>
<dbReference type="EMBL" id="JACASD010000070">
    <property type="protein sequence ID" value="NWE91154.1"/>
    <property type="molecule type" value="Genomic_DNA"/>
</dbReference>
<evidence type="ECO:0000313" key="2">
    <source>
        <dbReference type="Proteomes" id="UP000585226"/>
    </source>
</evidence>
<protein>
    <submittedName>
        <fullName evidence="1">Uncharacterized protein</fullName>
    </submittedName>
</protein>
<organism evidence="1 2">
    <name type="scientific">Pseudomonas reactans</name>
    <dbReference type="NCBI Taxonomy" id="117680"/>
    <lineage>
        <taxon>Bacteria</taxon>
        <taxon>Pseudomonadati</taxon>
        <taxon>Pseudomonadota</taxon>
        <taxon>Gammaproteobacteria</taxon>
        <taxon>Pseudomonadales</taxon>
        <taxon>Pseudomonadaceae</taxon>
        <taxon>Pseudomonas</taxon>
    </lineage>
</organism>
<dbReference type="Proteomes" id="UP000585226">
    <property type="component" value="Unassembled WGS sequence"/>
</dbReference>
<sequence length="168" mass="19029">MEQHKDRAIKSLFQPDPKALMHEMNMWNDYLHTVGHGGEAYMERGQLSMPYIHGETPTHLEVKEGVQQLFNQGFMIGDPAPNNFKRTPEGQVVPVDFGQVFRPQNIHTLEPTVMGEIVRDYVKGGFRAIPESLQADYRDAIKAMVKKSGSNNPLKQMNVRQLARAGLL</sequence>
<dbReference type="RefSeq" id="WP_177112990.1">
    <property type="nucleotide sequence ID" value="NZ_JACASD010000070.1"/>
</dbReference>
<proteinExistence type="predicted"/>
<dbReference type="AlphaFoldDB" id="A0A7Y8G5U1"/>
<reference evidence="1 2" key="1">
    <citation type="submission" date="2020-04" db="EMBL/GenBank/DDBJ databases">
        <title>Molecular characterization of pseudomonads from Agaricus bisporus reveal novel blotch 2 pathogens in Western Europe.</title>
        <authorList>
            <person name="Taparia T."/>
            <person name="Krijger M."/>
            <person name="Haynes E."/>
            <person name="Elpinstone J.G."/>
            <person name="Noble R."/>
            <person name="Van Der Wolf J."/>
        </authorList>
    </citation>
    <scope>NUCLEOTIDE SEQUENCE [LARGE SCALE GENOMIC DNA]</scope>
    <source>
        <strain evidence="1 2">P8021</strain>
    </source>
</reference>
<name>A0A7Y8G5U1_9PSED</name>